<gene>
    <name evidence="1" type="ORF">UR21_C0001G0050</name>
</gene>
<proteinExistence type="predicted"/>
<evidence type="ECO:0000313" key="2">
    <source>
        <dbReference type="Proteomes" id="UP000034803"/>
    </source>
</evidence>
<accession>A0A0F9YLA3</accession>
<dbReference type="EMBL" id="LBOI01000001">
    <property type="protein sequence ID" value="KKP32254.1"/>
    <property type="molecule type" value="Genomic_DNA"/>
</dbReference>
<organism evidence="1 2">
    <name type="scientific">Candidatus Woesebacteria bacterium GW2011_GWC2_31_9</name>
    <dbReference type="NCBI Taxonomy" id="1618586"/>
    <lineage>
        <taxon>Bacteria</taxon>
        <taxon>Candidatus Woeseibacteriota</taxon>
    </lineage>
</organism>
<dbReference type="Proteomes" id="UP000034803">
    <property type="component" value="Unassembled WGS sequence"/>
</dbReference>
<sequence length="78" mass="9215">MKENHKSRKNDVIRFSDRSLTNENLKLIGFGCNISECEWSLSSSKYLYFKALSEHGKHNLEKHINNSKARITFKYIHK</sequence>
<reference evidence="1 2" key="1">
    <citation type="journal article" date="2015" name="Nature">
        <title>rRNA introns, odd ribosomes, and small enigmatic genomes across a large radiation of phyla.</title>
        <authorList>
            <person name="Brown C.T."/>
            <person name="Hug L.A."/>
            <person name="Thomas B.C."/>
            <person name="Sharon I."/>
            <person name="Castelle C.J."/>
            <person name="Singh A."/>
            <person name="Wilkins M.J."/>
            <person name="Williams K.H."/>
            <person name="Banfield J.F."/>
        </authorList>
    </citation>
    <scope>NUCLEOTIDE SEQUENCE [LARGE SCALE GENOMIC DNA]</scope>
</reference>
<evidence type="ECO:0000313" key="1">
    <source>
        <dbReference type="EMBL" id="KKP32254.1"/>
    </source>
</evidence>
<dbReference type="AlphaFoldDB" id="A0A0F9YLA3"/>
<protein>
    <submittedName>
        <fullName evidence="1">Uncharacterized protein</fullName>
    </submittedName>
</protein>
<name>A0A0F9YLA3_9BACT</name>
<comment type="caution">
    <text evidence="1">The sequence shown here is derived from an EMBL/GenBank/DDBJ whole genome shotgun (WGS) entry which is preliminary data.</text>
</comment>